<dbReference type="SMART" id="SM00248">
    <property type="entry name" value="ANK"/>
    <property type="match status" value="8"/>
</dbReference>
<dbReference type="EMBL" id="RCHS01002416">
    <property type="protein sequence ID" value="RMX47425.1"/>
    <property type="molecule type" value="Genomic_DNA"/>
</dbReference>
<feature type="compositionally biased region" description="Acidic residues" evidence="4">
    <location>
        <begin position="682"/>
        <end position="696"/>
    </location>
</feature>
<feature type="repeat" description="ANK" evidence="3">
    <location>
        <begin position="62"/>
        <end position="94"/>
    </location>
</feature>
<dbReference type="OrthoDB" id="10258888at2759"/>
<dbReference type="AlphaFoldDB" id="A0A3M6U142"/>
<evidence type="ECO:0000256" key="3">
    <source>
        <dbReference type="PROSITE-ProRule" id="PRU00023"/>
    </source>
</evidence>
<dbReference type="STRING" id="46731.A0A3M6U142"/>
<keyword evidence="2 3" id="KW-0040">ANK repeat</keyword>
<feature type="compositionally biased region" description="Polar residues" evidence="4">
    <location>
        <begin position="575"/>
        <end position="586"/>
    </location>
</feature>
<evidence type="ECO:0000256" key="1">
    <source>
        <dbReference type="ARBA" id="ARBA00022737"/>
    </source>
</evidence>
<protein>
    <submittedName>
        <fullName evidence="5">Uncharacterized protein</fullName>
    </submittedName>
</protein>
<feature type="repeat" description="ANK" evidence="3">
    <location>
        <begin position="266"/>
        <end position="298"/>
    </location>
</feature>
<feature type="compositionally biased region" description="Basic residues" evidence="4">
    <location>
        <begin position="711"/>
        <end position="720"/>
    </location>
</feature>
<dbReference type="InterPro" id="IPR036770">
    <property type="entry name" value="Ankyrin_rpt-contain_sf"/>
</dbReference>
<feature type="region of interest" description="Disordered" evidence="4">
    <location>
        <begin position="530"/>
        <end position="553"/>
    </location>
</feature>
<dbReference type="PANTHER" id="PTHR24173:SF74">
    <property type="entry name" value="ANKYRIN REPEAT DOMAIN-CONTAINING PROTEIN 16"/>
    <property type="match status" value="1"/>
</dbReference>
<dbReference type="SUPFAM" id="SSF48403">
    <property type="entry name" value="Ankyrin repeat"/>
    <property type="match status" value="1"/>
</dbReference>
<feature type="region of interest" description="Disordered" evidence="4">
    <location>
        <begin position="333"/>
        <end position="353"/>
    </location>
</feature>
<dbReference type="PANTHER" id="PTHR24173">
    <property type="entry name" value="ANKYRIN REPEAT CONTAINING"/>
    <property type="match status" value="1"/>
</dbReference>
<feature type="region of interest" description="Disordered" evidence="4">
    <location>
        <begin position="567"/>
        <end position="598"/>
    </location>
</feature>
<comment type="caution">
    <text evidence="5">The sequence shown here is derived from an EMBL/GenBank/DDBJ whole genome shotgun (WGS) entry which is preliminary data.</text>
</comment>
<feature type="region of interest" description="Disordered" evidence="4">
    <location>
        <begin position="628"/>
        <end position="726"/>
    </location>
</feature>
<evidence type="ECO:0000256" key="2">
    <source>
        <dbReference type="ARBA" id="ARBA00023043"/>
    </source>
</evidence>
<keyword evidence="6" id="KW-1185">Reference proteome</keyword>
<feature type="repeat" description="ANK" evidence="3">
    <location>
        <begin position="163"/>
        <end position="195"/>
    </location>
</feature>
<feature type="compositionally biased region" description="Polar residues" evidence="4">
    <location>
        <begin position="652"/>
        <end position="661"/>
    </location>
</feature>
<reference evidence="5 6" key="1">
    <citation type="journal article" date="2018" name="Sci. Rep.">
        <title>Comparative analysis of the Pocillopora damicornis genome highlights role of immune system in coral evolution.</title>
        <authorList>
            <person name="Cunning R."/>
            <person name="Bay R.A."/>
            <person name="Gillette P."/>
            <person name="Baker A.C."/>
            <person name="Traylor-Knowles N."/>
        </authorList>
    </citation>
    <scope>NUCLEOTIDE SEQUENCE [LARGE SCALE GENOMIC DNA]</scope>
    <source>
        <strain evidence="5">RSMAS</strain>
        <tissue evidence="5">Whole animal</tissue>
    </source>
</reference>
<name>A0A3M6U142_POCDA</name>
<dbReference type="Pfam" id="PF12796">
    <property type="entry name" value="Ank_2"/>
    <property type="match status" value="2"/>
</dbReference>
<feature type="region of interest" description="Disordered" evidence="4">
    <location>
        <begin position="455"/>
        <end position="497"/>
    </location>
</feature>
<proteinExistence type="predicted"/>
<feature type="compositionally biased region" description="Basic residues" evidence="4">
    <location>
        <begin position="667"/>
        <end position="676"/>
    </location>
</feature>
<dbReference type="Gene3D" id="1.25.40.20">
    <property type="entry name" value="Ankyrin repeat-containing domain"/>
    <property type="match status" value="2"/>
</dbReference>
<keyword evidence="1" id="KW-0677">Repeat</keyword>
<dbReference type="Pfam" id="PF00023">
    <property type="entry name" value="Ank"/>
    <property type="match status" value="2"/>
</dbReference>
<evidence type="ECO:0000313" key="6">
    <source>
        <dbReference type="Proteomes" id="UP000275408"/>
    </source>
</evidence>
<sequence>MPNLSFGGPRDRPRGSICEPMMQTTMAGRVMLIHQLVMKGDLKELKKEIAKDIDLLDGKNSEGMTPLFQATSCNNLECVQFLVTSGANIDARDNVGRTPVALAAYQGWRAGLYYLLAKGANCLIADNDGRLPLHAATYFSNEKSLEVLLQHLSLQDVDVRDNEGMTALHWAAFHGRTGHVRLLLEKKADLLSRDTAGKLPLHWAAQNGYVSTCQVMLEMCDSHNLVNGKDFSGRSPIHLSAAAGQYYVLVELTAVPFANIEALDNDGRTPLHWAAATGHADCVAHLLRLESDKEAEDKHGGTPLQYAQQGHHSVCSQLLMAHDPKNPLATEVPMRKGSPAESLSLPENSQRGSDGVQLFNQIHDGVTNGFDSQLQTDPSDSEVQEILGNSTTTVQVLVEMNREEEDGIETVVLVGIYTTRQLALPDYKYMNLRIIGTIIRNLFLDFLHPNLNGERDTGGYSSEEDSRYPPQMALTPIPSSPVPPEDGKHSNPTRPPILPRFSFEDQAPIIRPSGAPVPALAPIKSKTMPERLRLDNYKPTPLKPVEMKPPSPSTELLLAPLKIAKAKQSPVPVNAKTQHSSPTTGSPREAGTPDSNDIYWARKGKVKADTLTLNTVSDNLESDLYRKVKDKRPSAASAAGQILPAISDKSSHVTQVQGSRQDQLEAKKKHRRRTSKNRSIPEDLDVTDGFVEETVEEDAKSNRSVGNLKEKPKKKKKVRKVMSWNF</sequence>
<gene>
    <name evidence="5" type="ORF">pdam_00002157</name>
</gene>
<organism evidence="5 6">
    <name type="scientific">Pocillopora damicornis</name>
    <name type="common">Cauliflower coral</name>
    <name type="synonym">Millepora damicornis</name>
    <dbReference type="NCBI Taxonomy" id="46731"/>
    <lineage>
        <taxon>Eukaryota</taxon>
        <taxon>Metazoa</taxon>
        <taxon>Cnidaria</taxon>
        <taxon>Anthozoa</taxon>
        <taxon>Hexacorallia</taxon>
        <taxon>Scleractinia</taxon>
        <taxon>Astrocoeniina</taxon>
        <taxon>Pocilloporidae</taxon>
        <taxon>Pocillopora</taxon>
    </lineage>
</organism>
<evidence type="ECO:0000313" key="5">
    <source>
        <dbReference type="EMBL" id="RMX47425.1"/>
    </source>
</evidence>
<dbReference type="Proteomes" id="UP000275408">
    <property type="component" value="Unassembled WGS sequence"/>
</dbReference>
<evidence type="ECO:0000256" key="4">
    <source>
        <dbReference type="SAM" id="MobiDB-lite"/>
    </source>
</evidence>
<dbReference type="InterPro" id="IPR002110">
    <property type="entry name" value="Ankyrin_rpt"/>
</dbReference>
<dbReference type="PROSITE" id="PS50297">
    <property type="entry name" value="ANK_REP_REGION"/>
    <property type="match status" value="3"/>
</dbReference>
<dbReference type="PROSITE" id="PS50088">
    <property type="entry name" value="ANK_REPEAT"/>
    <property type="match status" value="3"/>
</dbReference>
<accession>A0A3M6U142</accession>